<dbReference type="STRING" id="226230.J6EKI9"/>
<keyword evidence="5" id="KW-0690">Ribosome biogenesis</keyword>
<dbReference type="Proteomes" id="UP000002753">
    <property type="component" value="Unassembled WGS sequence"/>
</dbReference>
<evidence type="ECO:0000256" key="1">
    <source>
        <dbReference type="ARBA" id="ARBA00004123"/>
    </source>
</evidence>
<dbReference type="EMBL" id="AACI03000516">
    <property type="protein sequence ID" value="EJT43707.1"/>
    <property type="molecule type" value="Genomic_DNA"/>
</dbReference>
<dbReference type="GO" id="GO:0042254">
    <property type="term" value="P:ribosome biogenesis"/>
    <property type="evidence" value="ECO:0007669"/>
    <property type="project" value="UniProtKB-KW"/>
</dbReference>
<dbReference type="HOGENOM" id="CLU_103824_0_0_1"/>
<evidence type="ECO:0000256" key="5">
    <source>
        <dbReference type="ARBA" id="ARBA00022517"/>
    </source>
</evidence>
<sequence>MQPLVLVAASVDEVSSEESSTAITIMPSKNSINRPKLTPNVHHKVHSLNKKRAQRERAGLLKPARSSANSKSGEIKSVALDLYFENKKSESQGSTAVTLPNTASPPASITTRTLSKKRAKKIERNLKYAAQRKLLVDASAKLEDGMDIDLDSSKKVKENGKKSSLTLVKEALWSVIDDAASHGLIIENGQGTTLGGPVFP</sequence>
<comment type="caution">
    <text evidence="8">The sequence shown here is derived from an EMBL/GenBank/DDBJ whole genome shotgun (WGS) entry which is preliminary data.</text>
</comment>
<evidence type="ECO:0000313" key="9">
    <source>
        <dbReference type="Proteomes" id="UP000002753"/>
    </source>
</evidence>
<organism evidence="8 9">
    <name type="scientific">Saccharomyces kudriavzevii (strain ATCC MYA-4449 / AS 2.2408 / CBS 8840 / NBRC 1802 / NCYC 2889)</name>
    <name type="common">Yeast</name>
    <dbReference type="NCBI Taxonomy" id="226230"/>
    <lineage>
        <taxon>Eukaryota</taxon>
        <taxon>Fungi</taxon>
        <taxon>Dikarya</taxon>
        <taxon>Ascomycota</taxon>
        <taxon>Saccharomycotina</taxon>
        <taxon>Saccharomycetes</taxon>
        <taxon>Saccharomycetales</taxon>
        <taxon>Saccharomycetaceae</taxon>
        <taxon>Saccharomyces</taxon>
    </lineage>
</organism>
<dbReference type="GO" id="GO:0005634">
    <property type="term" value="C:nucleus"/>
    <property type="evidence" value="ECO:0007669"/>
    <property type="project" value="UniProtKB-SubCell"/>
</dbReference>
<dbReference type="GO" id="GO:0005737">
    <property type="term" value="C:cytoplasm"/>
    <property type="evidence" value="ECO:0007669"/>
    <property type="project" value="UniProtKB-SubCell"/>
</dbReference>
<feature type="region of interest" description="Disordered" evidence="7">
    <location>
        <begin position="91"/>
        <end position="112"/>
    </location>
</feature>
<keyword evidence="9" id="KW-1185">Reference proteome</keyword>
<keyword evidence="3" id="KW-0813">Transport</keyword>
<name>J6EKI9_SACK1</name>
<dbReference type="InterPro" id="IPR022784">
    <property type="entry name" value="Ribosome_bgen_Alb1"/>
</dbReference>
<evidence type="ECO:0000313" key="8">
    <source>
        <dbReference type="EMBL" id="EJT43707.1"/>
    </source>
</evidence>
<accession>J6EKI9</accession>
<gene>
    <name evidence="8" type="primary">YJL122W</name>
    <name evidence="8" type="ORF">SKUD_125703</name>
</gene>
<dbReference type="AlphaFoldDB" id="J6EKI9"/>
<evidence type="ECO:0000256" key="7">
    <source>
        <dbReference type="SAM" id="MobiDB-lite"/>
    </source>
</evidence>
<keyword evidence="6" id="KW-0539">Nucleus</keyword>
<evidence type="ECO:0000256" key="3">
    <source>
        <dbReference type="ARBA" id="ARBA00022448"/>
    </source>
</evidence>
<protein>
    <submittedName>
        <fullName evidence="8">ALB1-like protein</fullName>
    </submittedName>
</protein>
<evidence type="ECO:0000256" key="4">
    <source>
        <dbReference type="ARBA" id="ARBA00022490"/>
    </source>
</evidence>
<evidence type="ECO:0000256" key="2">
    <source>
        <dbReference type="ARBA" id="ARBA00004496"/>
    </source>
</evidence>
<dbReference type="Pfam" id="PF09135">
    <property type="entry name" value="Alb1"/>
    <property type="match status" value="1"/>
</dbReference>
<reference evidence="8 9" key="1">
    <citation type="journal article" date="2003" name="Science">
        <title>Finding functional features in Saccharomyces genomes by phylogenetic footprinting.</title>
        <authorList>
            <person name="Cliften P.F."/>
            <person name="Sudarsanam P."/>
            <person name="Desikan A."/>
            <person name="Fulton L."/>
            <person name="Fulton B."/>
            <person name="Majors J."/>
            <person name="Waterston R."/>
            <person name="Cohen B.A."/>
            <person name="Johnston M."/>
        </authorList>
    </citation>
    <scope>NUCLEOTIDE SEQUENCE [LARGE SCALE GENOMIC DNA]</scope>
    <source>
        <strain evidence="9">ATCC MYA-4449 / AS 2.2408 / CBS 8840 / NBRC 1802 / NCYC 2889</strain>
    </source>
</reference>
<evidence type="ECO:0000256" key="6">
    <source>
        <dbReference type="ARBA" id="ARBA00023242"/>
    </source>
</evidence>
<proteinExistence type="predicted"/>
<keyword evidence="4" id="KW-0963">Cytoplasm</keyword>
<comment type="subcellular location">
    <subcellularLocation>
        <location evidence="2">Cytoplasm</location>
    </subcellularLocation>
    <subcellularLocation>
        <location evidence="1">Nucleus</location>
    </subcellularLocation>
</comment>
<reference evidence="9" key="2">
    <citation type="journal article" date="2011" name="G3 (Bethesda)">
        <title>The awesome power of yeast evolutionary genetics: New genome sequences and strain resources for the Saccharomyces sensu stricto genus.</title>
        <authorList>
            <person name="Scannell D.R."/>
            <person name="Zill O.A."/>
            <person name="Rokas A."/>
            <person name="Payen C."/>
            <person name="Dunham M.J."/>
            <person name="Eisen M.B."/>
            <person name="Rine J."/>
            <person name="Johnston M."/>
            <person name="Hittinger C.T."/>
        </authorList>
    </citation>
    <scope>GENOME REANNOTATION</scope>
    <source>
        <strain evidence="9">ATCC MYA-4449 / AS 2.2408 / CBS 8840 / NBRC 1802 / NCYC 2889</strain>
    </source>
</reference>